<evidence type="ECO:0000259" key="3">
    <source>
        <dbReference type="Pfam" id="PF20693"/>
    </source>
</evidence>
<reference evidence="4 5" key="1">
    <citation type="submission" date="2019-09" db="EMBL/GenBank/DDBJ databases">
        <authorList>
            <person name="Cao W.R."/>
        </authorList>
    </citation>
    <scope>NUCLEOTIDE SEQUENCE [LARGE SCALE GENOMIC DNA]</scope>
    <source>
        <strain evidence="5">a4</strain>
    </source>
</reference>
<dbReference type="RefSeq" id="WP_150900361.1">
    <property type="nucleotide sequence ID" value="NZ_WAAU01000024.1"/>
</dbReference>
<dbReference type="InterPro" id="IPR048428">
    <property type="entry name" value="YobI-NTPase"/>
</dbReference>
<dbReference type="SUPFAM" id="SSF52540">
    <property type="entry name" value="P-loop containing nucleoside triphosphate hydrolases"/>
    <property type="match status" value="1"/>
</dbReference>
<organism evidence="4 5">
    <name type="scientific">Tenacibaculum aiptasiae</name>
    <dbReference type="NCBI Taxonomy" id="426481"/>
    <lineage>
        <taxon>Bacteria</taxon>
        <taxon>Pseudomonadati</taxon>
        <taxon>Bacteroidota</taxon>
        <taxon>Flavobacteriia</taxon>
        <taxon>Flavobacteriales</taxon>
        <taxon>Flavobacteriaceae</taxon>
        <taxon>Tenacibaculum</taxon>
    </lineage>
</organism>
<feature type="domain" description="YobI-like P-loop NTPase" evidence="3">
    <location>
        <begin position="30"/>
        <end position="401"/>
    </location>
</feature>
<protein>
    <recommendedName>
        <fullName evidence="3">YobI-like P-loop NTPase domain-containing protein</fullName>
    </recommendedName>
</protein>
<dbReference type="EMBL" id="WAAU01000024">
    <property type="protein sequence ID" value="KAB1155252.1"/>
    <property type="molecule type" value="Genomic_DNA"/>
</dbReference>
<comment type="caution">
    <text evidence="4">The sequence shown here is derived from an EMBL/GenBank/DDBJ whole genome shotgun (WGS) entry which is preliminary data.</text>
</comment>
<evidence type="ECO:0000256" key="2">
    <source>
        <dbReference type="SAM" id="Phobius"/>
    </source>
</evidence>
<keyword evidence="5" id="KW-1185">Reference proteome</keyword>
<keyword evidence="1" id="KW-0175">Coiled coil</keyword>
<evidence type="ECO:0000313" key="4">
    <source>
        <dbReference type="EMBL" id="KAB1155252.1"/>
    </source>
</evidence>
<feature type="coiled-coil region" evidence="1">
    <location>
        <begin position="408"/>
        <end position="442"/>
    </location>
</feature>
<dbReference type="Proteomes" id="UP000467305">
    <property type="component" value="Unassembled WGS sequence"/>
</dbReference>
<gene>
    <name evidence="4" type="ORF">F7018_12300</name>
</gene>
<evidence type="ECO:0000313" key="5">
    <source>
        <dbReference type="Proteomes" id="UP000467305"/>
    </source>
</evidence>
<dbReference type="InterPro" id="IPR027417">
    <property type="entry name" value="P-loop_NTPase"/>
</dbReference>
<feature type="transmembrane region" description="Helical" evidence="2">
    <location>
        <begin position="146"/>
        <end position="164"/>
    </location>
</feature>
<keyword evidence="2" id="KW-1133">Transmembrane helix</keyword>
<proteinExistence type="predicted"/>
<dbReference type="Pfam" id="PF20693">
    <property type="entry name" value="YobI-ATPase"/>
    <property type="match status" value="1"/>
</dbReference>
<name>A0A7J5ACE4_9FLAO</name>
<dbReference type="AlphaFoldDB" id="A0A7J5ACE4"/>
<evidence type="ECO:0000256" key="1">
    <source>
        <dbReference type="SAM" id="Coils"/>
    </source>
</evidence>
<keyword evidence="2" id="KW-0812">Transmembrane</keyword>
<keyword evidence="2" id="KW-0472">Membrane</keyword>
<accession>A0A7J5ACE4</accession>
<dbReference type="OrthoDB" id="1701659at2"/>
<sequence>MKKDKTKGYFDLNPLTPLVLDKTQYGVDTYLKSLKFGIDNKDIHNIALTGSYGSGKSSILKTFQNQHNEYEYLNISLASFIEDEKKHGADLSKKESNEFQKKVDSNNSIDRTIELSVLQQLFYREEYEKTPYSRFRKIKNINSNELSIKALIIAFFILITYFLFDDNFLNFIFKANSLKVKFVLSLLFLFGLHEILLYIFKFFNHNNINNLNLKKFEIGLSKDDDESILNKHLDEIIYFFEVTNYSVVIIEDLDRLKNTFIFTKLREINQLLNNSKQINRSINFIYATKDELFNEKSSRTKFFDLIIPVIPIINPYNSNDKAIEIINNLGKEFKLDNSFLTEICVYIDDMRLLNNISNEYVIYRKILSKKLNPEKLFSIIVYKNIHPDDFSLLNKNKGELYEILNSKNDFKEKFLDRINNKIKKLETKIDDLNEEKTNSYEELKSIYIYALLKKYPHLLALKIKGEIIRVNNLYKDENFRRFKNSSKEIGLIYTDDNVFEYSRPYVSLNSDTNIFSKIEKDLNNKTFDERHRLLFKKDIQGYQEKIRELNIKKNNIKKFLFHEIYNQLDENEKHILNNKSNKKLIFYLLRNNYINEDYFDYTSHFHGISLTTEENDYLQTVRNGGVPDYNFLIRNPRNFLKKLKNITLEKESIFNNSLLNYLIINKDDYKNELSIFIKRILKYDKASITFLDNYFDKGTEVKELVNILCEYNINFWDVVDNNNYWRKSKESYFSLLLKCLKLEDLKKIAQGSSLKEFISEKYDFINTFTKENSIEKIAKFLTGLKIKFKEITRPKNHAVLFNYVYDNYLYEINFYNITLFANYYLKNDFDNKKFLTKNYSYLAESNLISLSNYIEINIQDYLDNVYLKLDNEKEEKEEFLIRLLNNSKININTKRKLVNVNKTKIVSLKNISDENLKNHLFQLRKIETKWDNIFSYYKLSANQKISNKESIMISLEKYLNTPEIFKELADNERLYMNKYDELERETINSICAKILLNDNITNQSFWHLIHSITEVNEDFPFEKLNYEKVEILVMTRMKFNSRNYLSLRNNYPDLHLNLIEKNIDLFIENLKNNESHYIEVKQDAENFPFNVDDFNLLLKRNIINDKNIFSLLDFLDTKEIVKNQELTNRIAEILSKTDRMPFFIDFDLILAIFKNHKSINNKIVILNRYINRYKPKEIISLLQLLPNPYNQLLQKNKRVKIASNSENSSLIGNFQERNLISSHYFDGDYIIINMKRKKID</sequence>